<sequence>MSSEGIPIANFAMKAQVESVRTVILPYHRFDAVGYVTVGSRFSNRTFRSEKLKQLLY</sequence>
<dbReference type="EMBL" id="CP024309">
    <property type="protein sequence ID" value="AUX78689.1"/>
    <property type="molecule type" value="Genomic_DNA"/>
</dbReference>
<accession>A0A2L0HD58</accession>
<reference evidence="1 2" key="1">
    <citation type="submission" date="2017-10" db="EMBL/GenBank/DDBJ databases">
        <title>Analysis of the genome sequences of Rhizobium populations associated to common bean (phaseolus vulgaris).</title>
        <authorList>
            <person name="Bustos P."/>
            <person name="Santamaria R.I."/>
            <person name="Miranda-Sanchez F."/>
            <person name="Perez-Carrascal O."/>
            <person name="Juarez S."/>
            <person name="Lozano L."/>
            <person name="Martinez-Flores I."/>
            <person name="Vinuesa P."/>
            <person name="Martinez-Romero E."/>
            <person name="Cevallos M.A."/>
            <person name="Romero D."/>
            <person name="Davila G."/>
            <person name="Gonzalez V."/>
        </authorList>
    </citation>
    <scope>NUCLEOTIDE SEQUENCE [LARGE SCALE GENOMIC DNA]</scope>
    <source>
        <strain evidence="1 2">NXT3</strain>
        <plasmid evidence="2">Plasmid psfrenxt3b</plasmid>
    </source>
</reference>
<name>A0A2L0HD58_RHIFR</name>
<evidence type="ECO:0000313" key="1">
    <source>
        <dbReference type="EMBL" id="AUX78689.1"/>
    </source>
</evidence>
<protein>
    <submittedName>
        <fullName evidence="1">Uncharacterized protein</fullName>
    </submittedName>
</protein>
<keyword evidence="1" id="KW-0614">Plasmid</keyword>
<dbReference type="Proteomes" id="UP000239340">
    <property type="component" value="Plasmid pSfreNXT3b"/>
</dbReference>
<organism evidence="1 2">
    <name type="scientific">Rhizobium fredii</name>
    <name type="common">Sinorhizobium fredii</name>
    <dbReference type="NCBI Taxonomy" id="380"/>
    <lineage>
        <taxon>Bacteria</taxon>
        <taxon>Pseudomonadati</taxon>
        <taxon>Pseudomonadota</taxon>
        <taxon>Alphaproteobacteria</taxon>
        <taxon>Hyphomicrobiales</taxon>
        <taxon>Rhizobiaceae</taxon>
        <taxon>Sinorhizobium/Ensifer group</taxon>
        <taxon>Sinorhizobium</taxon>
    </lineage>
</organism>
<evidence type="ECO:0000313" key="2">
    <source>
        <dbReference type="Proteomes" id="UP000239340"/>
    </source>
</evidence>
<gene>
    <name evidence="1" type="ORF">NXT3_PB00026</name>
</gene>
<dbReference type="AlphaFoldDB" id="A0A2L0HD58"/>
<geneLocation type="plasmid" evidence="2">
    <name>psfrenxt3b</name>
</geneLocation>
<proteinExistence type="predicted"/>